<evidence type="ECO:0008006" key="5">
    <source>
        <dbReference type="Google" id="ProtNLM"/>
    </source>
</evidence>
<dbReference type="GO" id="GO:0005737">
    <property type="term" value="C:cytoplasm"/>
    <property type="evidence" value="ECO:0007669"/>
    <property type="project" value="TreeGrafter"/>
</dbReference>
<protein>
    <recommendedName>
        <fullName evidence="5">Initiator tRNA phosphoribosyl transferase</fullName>
    </recommendedName>
</protein>
<dbReference type="PANTHER" id="PTHR31811">
    <property type="entry name" value="TRNA A64-2'-O-RIBOSYLPHOSPHATE TRANSFERASE"/>
    <property type="match status" value="1"/>
</dbReference>
<dbReference type="InterPro" id="IPR033449">
    <property type="entry name" value="Rit1_N"/>
</dbReference>
<dbReference type="PIRSF" id="PIRSF007747">
    <property type="entry name" value="Ribosyl_Ptfrase"/>
    <property type="match status" value="1"/>
</dbReference>
<dbReference type="AlphaFoldDB" id="A0A8H7F8P5"/>
<dbReference type="PANTHER" id="PTHR31811:SF0">
    <property type="entry name" value="TRNA A64-2'-O-RIBOSYLPHOSPHATE TRANSFERASE"/>
    <property type="match status" value="1"/>
</dbReference>
<feature type="domain" description="Rit1 DUSP-like" evidence="1">
    <location>
        <begin position="380"/>
        <end position="499"/>
    </location>
</feature>
<evidence type="ECO:0000259" key="2">
    <source>
        <dbReference type="Pfam" id="PF17184"/>
    </source>
</evidence>
<dbReference type="Proteomes" id="UP000629468">
    <property type="component" value="Unassembled WGS sequence"/>
</dbReference>
<evidence type="ECO:0000259" key="1">
    <source>
        <dbReference type="Pfam" id="PF04179"/>
    </source>
</evidence>
<gene>
    <name evidence="3" type="ORF">Agabi119p4_2173</name>
</gene>
<feature type="domain" description="Rit1 N-terminal" evidence="2">
    <location>
        <begin position="21"/>
        <end position="292"/>
    </location>
</feature>
<proteinExistence type="predicted"/>
<reference evidence="3 4" key="1">
    <citation type="journal article" name="Sci. Rep.">
        <title>Telomere-to-telomere assembled and centromere annotated genomes of the two main subspecies of the button mushroom Agaricus bisporus reveal especially polymorphic chromosome ends.</title>
        <authorList>
            <person name="Sonnenberg A.S.M."/>
            <person name="Sedaghat-Telgerd N."/>
            <person name="Lavrijssen B."/>
            <person name="Ohm R.A."/>
            <person name="Hendrickx P.M."/>
            <person name="Scholtmeijer K."/>
            <person name="Baars J.J.P."/>
            <person name="van Peer A."/>
        </authorList>
    </citation>
    <scope>NUCLEOTIDE SEQUENCE [LARGE SCALE GENOMIC DNA]</scope>
    <source>
        <strain evidence="3 4">H119_p4</strain>
    </source>
</reference>
<dbReference type="Pfam" id="PF17184">
    <property type="entry name" value="Rit1_C"/>
    <property type="match status" value="1"/>
</dbReference>
<organism evidence="3 4">
    <name type="scientific">Agaricus bisporus var. burnettii</name>
    <dbReference type="NCBI Taxonomy" id="192524"/>
    <lineage>
        <taxon>Eukaryota</taxon>
        <taxon>Fungi</taxon>
        <taxon>Dikarya</taxon>
        <taxon>Basidiomycota</taxon>
        <taxon>Agaricomycotina</taxon>
        <taxon>Agaricomycetes</taxon>
        <taxon>Agaricomycetidae</taxon>
        <taxon>Agaricales</taxon>
        <taxon>Agaricineae</taxon>
        <taxon>Agaricaceae</taxon>
        <taxon>Agaricus</taxon>
    </lineage>
</organism>
<comment type="caution">
    <text evidence="3">The sequence shown here is derived from an EMBL/GenBank/DDBJ whole genome shotgun (WGS) entry which is preliminary data.</text>
</comment>
<dbReference type="InterPro" id="IPR033421">
    <property type="entry name" value="Rit1_DUSP-like"/>
</dbReference>
<dbReference type="GO" id="GO:0019988">
    <property type="term" value="P:charged-tRNA amino acid modification"/>
    <property type="evidence" value="ECO:0007669"/>
    <property type="project" value="InterPro"/>
</dbReference>
<dbReference type="InterPro" id="IPR007306">
    <property type="entry name" value="Rit1"/>
</dbReference>
<evidence type="ECO:0000313" key="3">
    <source>
        <dbReference type="EMBL" id="KAF7782797.1"/>
    </source>
</evidence>
<sequence>MIYDDTFDGIKQASHNALTTLRKESLDIYNRLHSIEEDITFVNYIQNHYSNLPLLPNLRCGAWYTDPALAVDTPAYFKSTDGHTGNWGFNLRRANLHLLPLISERHGLLLVDSTRAGKRMPDALSKTVPIWCAVVNRAILIRRQRQEENNRSVEWDIQLYTPPSVVSAQEHDQIGQRLKDWARALADSSFELPLDLPAPLRPFWITPSMSSLPNFRTASASPAFLPVVCVSASKQIETGAERRTSGFVYVQGSGDDHELWGMGLTPQAFWKHRKELISAQRIDLEGLIKQIVSSSSSINSTPSSFSKLVSPPTPIKRINGRICLSSFEPSNLPALLISLKSKVLQDPRVAYILLDFLPSSTTNLPTATLPNILHIHASPKSKSKPDAYFSSHILPTAIPFIHSHLSLHPSNTINIIEGCNNDPGSRLDISAGIVVTAIQLFFNEHGDWSAAVGNGSNSNSSEKTQIDKKSIRKRLEWIVESEPRVNPSRATLKRVNEYLLTPMVYFVAVKPS</sequence>
<dbReference type="GO" id="GO:0043399">
    <property type="term" value="F:tRNA adenosine(64)-2'-O-ribosylphosphate transferase activity"/>
    <property type="evidence" value="ECO:0007669"/>
    <property type="project" value="InterPro"/>
</dbReference>
<evidence type="ECO:0000313" key="4">
    <source>
        <dbReference type="Proteomes" id="UP000629468"/>
    </source>
</evidence>
<dbReference type="EMBL" id="JABXXO010000003">
    <property type="protein sequence ID" value="KAF7782797.1"/>
    <property type="molecule type" value="Genomic_DNA"/>
</dbReference>
<name>A0A8H7F8P5_AGABI</name>
<dbReference type="Pfam" id="PF04179">
    <property type="entry name" value="Init_tRNA_PT"/>
    <property type="match status" value="1"/>
</dbReference>
<accession>A0A8H7F8P5</accession>